<comment type="caution">
    <text evidence="10">The sequence shown here is derived from an EMBL/GenBank/DDBJ whole genome shotgun (WGS) entry which is preliminary data.</text>
</comment>
<comment type="function">
    <text evidence="9">Catalyzes two activities which are involved in the cyclic version of arginine biosynthesis: the synthesis of N-acetylglutamate from glutamate and acetyl-CoA as the acetyl donor, and of ornithine by transacetylation between N(2)-acetylornithine and glutamate.</text>
</comment>
<dbReference type="AlphaFoldDB" id="A0A1T4KQ98"/>
<dbReference type="STRING" id="64969.SAMN02745127_00166"/>
<dbReference type="Pfam" id="PF01960">
    <property type="entry name" value="ArgJ"/>
    <property type="match status" value="1"/>
</dbReference>
<dbReference type="InterPro" id="IPR016117">
    <property type="entry name" value="ArgJ-like_dom_sf"/>
</dbReference>
<comment type="pathway">
    <text evidence="9">Amino-acid biosynthesis; L-arginine biosynthesis; L-ornithine and N-acetyl-L-glutamate from L-glutamate and N(2)-acetyl-L-ornithine (cyclic): step 1/1.</text>
</comment>
<dbReference type="GO" id="GO:0006526">
    <property type="term" value="P:L-arginine biosynthetic process"/>
    <property type="evidence" value="ECO:0007669"/>
    <property type="project" value="UniProtKB-UniRule"/>
</dbReference>
<feature type="chain" id="PRO_5023282482" description="Arginine biosynthesis bifunctional protein ArgJ beta chain" evidence="9">
    <location>
        <begin position="190"/>
        <end position="404"/>
    </location>
</feature>
<keyword evidence="4 9" id="KW-0028">Amino-acid biosynthesis</keyword>
<comment type="subunit">
    <text evidence="2 9">Heterotetramer of two alpha and two beta chains.</text>
</comment>
<keyword evidence="9" id="KW-0511">Multifunctional enzyme</keyword>
<feature type="site" description="Involved in the stabilization of negative charge on the oxyanion by the formation of the oxyanion hole" evidence="9">
    <location>
        <position position="117"/>
    </location>
</feature>
<keyword evidence="6 9" id="KW-0068">Autocatalytic cleavage</keyword>
<dbReference type="EC" id="2.3.1.1" evidence="9"/>
<feature type="binding site" evidence="9">
    <location>
        <position position="275"/>
    </location>
    <ligand>
        <name>substrate</name>
    </ligand>
</feature>
<dbReference type="OrthoDB" id="9804242at2"/>
<dbReference type="Gene3D" id="3.60.70.12">
    <property type="entry name" value="L-amino peptidase D-ALA esterase/amidase"/>
    <property type="match status" value="1"/>
</dbReference>
<dbReference type="NCBIfam" id="NF003802">
    <property type="entry name" value="PRK05388.1"/>
    <property type="match status" value="1"/>
</dbReference>
<dbReference type="Proteomes" id="UP000191418">
    <property type="component" value="Unassembled WGS sequence"/>
</dbReference>
<dbReference type="EC" id="2.3.1.35" evidence="9"/>
<evidence type="ECO:0000256" key="5">
    <source>
        <dbReference type="ARBA" id="ARBA00022679"/>
    </source>
</evidence>
<comment type="catalytic activity">
    <reaction evidence="8 9">
        <text>N(2)-acetyl-L-ornithine + L-glutamate = N-acetyl-L-glutamate + L-ornithine</text>
        <dbReference type="Rhea" id="RHEA:15349"/>
        <dbReference type="ChEBI" id="CHEBI:29985"/>
        <dbReference type="ChEBI" id="CHEBI:44337"/>
        <dbReference type="ChEBI" id="CHEBI:46911"/>
        <dbReference type="ChEBI" id="CHEBI:57805"/>
        <dbReference type="EC" id="2.3.1.35"/>
    </reaction>
</comment>
<comment type="catalytic activity">
    <reaction evidence="9">
        <text>L-glutamate + acetyl-CoA = N-acetyl-L-glutamate + CoA + H(+)</text>
        <dbReference type="Rhea" id="RHEA:24292"/>
        <dbReference type="ChEBI" id="CHEBI:15378"/>
        <dbReference type="ChEBI" id="CHEBI:29985"/>
        <dbReference type="ChEBI" id="CHEBI:44337"/>
        <dbReference type="ChEBI" id="CHEBI:57287"/>
        <dbReference type="ChEBI" id="CHEBI:57288"/>
        <dbReference type="EC" id="2.3.1.1"/>
    </reaction>
</comment>
<accession>A0A1T4KQ98</accession>
<comment type="pathway">
    <text evidence="9">Amino-acid biosynthesis; L-arginine biosynthesis; N(2)-acetyl-L-ornithine from L-glutamate: step 1/4.</text>
</comment>
<dbReference type="FunFam" id="3.60.70.12:FF:000001">
    <property type="entry name" value="Arginine biosynthesis bifunctional protein ArgJ, chloroplastic"/>
    <property type="match status" value="1"/>
</dbReference>
<protein>
    <recommendedName>
        <fullName evidence="9">Arginine biosynthesis bifunctional protein ArgJ</fullName>
    </recommendedName>
    <domain>
        <recommendedName>
            <fullName evidence="9">Glutamate N-acetyltransferase</fullName>
            <ecNumber evidence="9">2.3.1.35</ecNumber>
        </recommendedName>
        <alternativeName>
            <fullName evidence="9">Ornithine acetyltransferase</fullName>
            <shortName evidence="9">OATase</shortName>
        </alternativeName>
        <alternativeName>
            <fullName evidence="9">Ornithine transacetylase</fullName>
        </alternativeName>
    </domain>
    <domain>
        <recommendedName>
            <fullName evidence="9">Amino-acid acetyltransferase</fullName>
            <ecNumber evidence="9">2.3.1.1</ecNumber>
        </recommendedName>
        <alternativeName>
            <fullName evidence="9">N-acetylglutamate synthase</fullName>
            <shortName evidence="9">AGSase</shortName>
        </alternativeName>
    </domain>
    <component>
        <recommendedName>
            <fullName evidence="9">Arginine biosynthesis bifunctional protein ArgJ alpha chain</fullName>
        </recommendedName>
    </component>
    <component>
        <recommendedName>
            <fullName evidence="9">Arginine biosynthesis bifunctional protein ArgJ beta chain</fullName>
        </recommendedName>
    </component>
</protein>
<dbReference type="Gene3D" id="3.10.20.340">
    <property type="entry name" value="ArgJ beta chain, C-terminal domain"/>
    <property type="match status" value="1"/>
</dbReference>
<dbReference type="HAMAP" id="MF_01106">
    <property type="entry name" value="ArgJ"/>
    <property type="match status" value="1"/>
</dbReference>
<organism evidence="10 11">
    <name type="scientific">Oceanospirillum multiglobuliferum</name>
    <dbReference type="NCBI Taxonomy" id="64969"/>
    <lineage>
        <taxon>Bacteria</taxon>
        <taxon>Pseudomonadati</taxon>
        <taxon>Pseudomonadota</taxon>
        <taxon>Gammaproteobacteria</taxon>
        <taxon>Oceanospirillales</taxon>
        <taxon>Oceanospirillaceae</taxon>
        <taxon>Oceanospirillum</taxon>
    </lineage>
</organism>
<dbReference type="GO" id="GO:0006592">
    <property type="term" value="P:ornithine biosynthetic process"/>
    <property type="evidence" value="ECO:0007669"/>
    <property type="project" value="TreeGrafter"/>
</dbReference>
<evidence type="ECO:0000256" key="3">
    <source>
        <dbReference type="ARBA" id="ARBA00022571"/>
    </source>
</evidence>
<feature type="site" description="Cleavage; by autolysis" evidence="9">
    <location>
        <begin position="189"/>
        <end position="190"/>
    </location>
</feature>
<dbReference type="CDD" id="cd02152">
    <property type="entry name" value="OAT"/>
    <property type="match status" value="1"/>
</dbReference>
<proteinExistence type="inferred from homology"/>
<dbReference type="GO" id="GO:0004358">
    <property type="term" value="F:L-glutamate N-acetyltransferase activity, acting on acetyl-L-ornithine as donor"/>
    <property type="evidence" value="ECO:0007669"/>
    <property type="project" value="UniProtKB-UniRule"/>
</dbReference>
<feature type="binding site" evidence="9">
    <location>
        <position position="404"/>
    </location>
    <ligand>
        <name>substrate</name>
    </ligand>
</feature>
<evidence type="ECO:0000256" key="6">
    <source>
        <dbReference type="ARBA" id="ARBA00022813"/>
    </source>
</evidence>
<dbReference type="EMBL" id="MTSM01000005">
    <property type="protein sequence ID" value="OPX56106.1"/>
    <property type="molecule type" value="Genomic_DNA"/>
</dbReference>
<evidence type="ECO:0000256" key="8">
    <source>
        <dbReference type="ARBA" id="ARBA00049439"/>
    </source>
</evidence>
<dbReference type="UniPathway" id="UPA00068">
    <property type="reaction ID" value="UER00106"/>
</dbReference>
<feature type="binding site" evidence="9">
    <location>
        <position position="399"/>
    </location>
    <ligand>
        <name>substrate</name>
    </ligand>
</feature>
<dbReference type="GO" id="GO:0004042">
    <property type="term" value="F:L-glutamate N-acetyltransferase activity"/>
    <property type="evidence" value="ECO:0007669"/>
    <property type="project" value="UniProtKB-UniRule"/>
</dbReference>
<evidence type="ECO:0000256" key="1">
    <source>
        <dbReference type="ARBA" id="ARBA00006774"/>
    </source>
</evidence>
<name>A0A1T4KQ98_9GAMM</name>
<evidence type="ECO:0000313" key="11">
    <source>
        <dbReference type="Proteomes" id="UP000191418"/>
    </source>
</evidence>
<keyword evidence="5 9" id="KW-0808">Transferase</keyword>
<dbReference type="InterPro" id="IPR002813">
    <property type="entry name" value="Arg_biosynth_ArgJ"/>
</dbReference>
<evidence type="ECO:0000256" key="7">
    <source>
        <dbReference type="ARBA" id="ARBA00023315"/>
    </source>
</evidence>
<dbReference type="FunFam" id="3.10.20.340:FF:000001">
    <property type="entry name" value="Arginine biosynthesis bifunctional protein ArgJ, chloroplastic"/>
    <property type="match status" value="1"/>
</dbReference>
<comment type="similarity">
    <text evidence="1 9">Belongs to the ArgJ family.</text>
</comment>
<keyword evidence="3 9" id="KW-0055">Arginine biosynthesis</keyword>
<sequence length="404" mass="42446">MAVGPSVLPVFHQIDGVRLGIASAGIKKAGRKDVVVIECPEGATVVGVFTKNAFCAAPVQIAKQHLAQATPRYLLINTGNANAGTGKQGLVAAQQCCELLAAQMGVTAEQILPFSTGVIGEPLPVAKIEAVLSAAKQDLSEANWAVAGEGILTTDTRAKGATAAIEVNGQLVHINGIAKGSGMIKPNMATMLGFVATDAKIEHELLQQMLRTATDRSFNRITVDGDTSTNDACILIASGQSAEINQADEAAMTAFQTALDDVMRSLAHDIVKDGEGATKFVEITVSHAATQDEAIEVGFTVAHSPLVKTALFASDANWGRILAAVGRANVDALDVDKINIWLGDVQIVLNGGRNPDYTEAAGSAVMAETFIRIQIDLARGEVEDTVWTTDLSHDYVTINADYRS</sequence>
<evidence type="ECO:0000256" key="2">
    <source>
        <dbReference type="ARBA" id="ARBA00011475"/>
    </source>
</evidence>
<dbReference type="PANTHER" id="PTHR23100">
    <property type="entry name" value="ARGININE BIOSYNTHESIS BIFUNCTIONAL PROTEIN ARGJ"/>
    <property type="match status" value="1"/>
</dbReference>
<comment type="subcellular location">
    <subcellularLocation>
        <location evidence="9">Cytoplasm</location>
    </subcellularLocation>
</comment>
<keyword evidence="7 9" id="KW-0012">Acyltransferase</keyword>
<reference evidence="10 11" key="1">
    <citation type="submission" date="2017-01" db="EMBL/GenBank/DDBJ databases">
        <title>Genome Sequencing of a Marine Spirillum, Oceanospirillum multiglobuliferum ATCC 33336, from Japan.</title>
        <authorList>
            <person name="Carney J.G."/>
            <person name="Trachtenberg A.M."/>
            <person name="Rheaume B.A."/>
            <person name="Linnane J.D."/>
            <person name="Pitts N.L."/>
            <person name="Mykles D.L."/>
            <person name="Maclea K.S."/>
        </authorList>
    </citation>
    <scope>NUCLEOTIDE SEQUENCE [LARGE SCALE GENOMIC DNA]</scope>
    <source>
        <strain evidence="10 11">ATCC 33336</strain>
    </source>
</reference>
<keyword evidence="9" id="KW-0963">Cytoplasm</keyword>
<feature type="binding site" evidence="9">
    <location>
        <position position="190"/>
    </location>
    <ligand>
        <name>substrate</name>
    </ligand>
</feature>
<evidence type="ECO:0000256" key="4">
    <source>
        <dbReference type="ARBA" id="ARBA00022605"/>
    </source>
</evidence>
<dbReference type="SUPFAM" id="SSF56266">
    <property type="entry name" value="DmpA/ArgJ-like"/>
    <property type="match status" value="1"/>
</dbReference>
<feature type="binding site" evidence="9">
    <location>
        <position position="179"/>
    </location>
    <ligand>
        <name>substrate</name>
    </ligand>
</feature>
<feature type="active site" description="Nucleophile" evidence="9">
    <location>
        <position position="190"/>
    </location>
</feature>
<feature type="chain" id="PRO_5023282481" description="Arginine biosynthesis bifunctional protein ArgJ alpha chain" evidence="9">
    <location>
        <begin position="1"/>
        <end position="189"/>
    </location>
</feature>
<dbReference type="PANTHER" id="PTHR23100:SF0">
    <property type="entry name" value="ARGININE BIOSYNTHESIS BIFUNCTIONAL PROTEIN ARGJ, MITOCHONDRIAL"/>
    <property type="match status" value="1"/>
</dbReference>
<feature type="binding site" evidence="9">
    <location>
        <position position="153"/>
    </location>
    <ligand>
        <name>substrate</name>
    </ligand>
</feature>
<feature type="site" description="Involved in the stabilization of negative charge on the oxyanion by the formation of the oxyanion hole" evidence="9">
    <location>
        <position position="116"/>
    </location>
</feature>
<dbReference type="InterPro" id="IPR042195">
    <property type="entry name" value="ArgJ_beta_C"/>
</dbReference>
<dbReference type="RefSeq" id="WP_078743785.1">
    <property type="nucleotide sequence ID" value="NZ_FUXG01000001.1"/>
</dbReference>
<keyword evidence="11" id="KW-1185">Reference proteome</keyword>
<evidence type="ECO:0000256" key="9">
    <source>
        <dbReference type="HAMAP-Rule" id="MF_01106"/>
    </source>
</evidence>
<evidence type="ECO:0000313" key="10">
    <source>
        <dbReference type="EMBL" id="OPX56106.1"/>
    </source>
</evidence>
<dbReference type="GO" id="GO:0005737">
    <property type="term" value="C:cytoplasm"/>
    <property type="evidence" value="ECO:0007669"/>
    <property type="project" value="UniProtKB-SubCell"/>
</dbReference>
<gene>
    <name evidence="9" type="primary">argJ</name>
    <name evidence="10" type="ORF">BTE48_06045</name>
</gene>
<dbReference type="NCBIfam" id="TIGR00120">
    <property type="entry name" value="ArgJ"/>
    <property type="match status" value="1"/>
</dbReference>